<protein>
    <recommendedName>
        <fullName evidence="4">Ankyrin repeat domain-containing protein</fullName>
    </recommendedName>
</protein>
<gene>
    <name evidence="2" type="ORF">HYH03_007343</name>
</gene>
<dbReference type="GO" id="GO:0005783">
    <property type="term" value="C:endoplasmic reticulum"/>
    <property type="evidence" value="ECO:0007669"/>
    <property type="project" value="TreeGrafter"/>
</dbReference>
<dbReference type="OrthoDB" id="63514at2759"/>
<proteinExistence type="predicted"/>
<dbReference type="AlphaFoldDB" id="A0A836C037"/>
<dbReference type="PANTHER" id="PTHR12393:SF6">
    <property type="entry name" value="SPHINGOMYELIN PHOSPHODIESTERASE 2"/>
    <property type="match status" value="1"/>
</dbReference>
<feature type="region of interest" description="Disordered" evidence="1">
    <location>
        <begin position="1"/>
        <end position="25"/>
    </location>
</feature>
<comment type="caution">
    <text evidence="2">The sequence shown here is derived from an EMBL/GenBank/DDBJ whole genome shotgun (WGS) entry which is preliminary data.</text>
</comment>
<keyword evidence="3" id="KW-1185">Reference proteome</keyword>
<evidence type="ECO:0008006" key="4">
    <source>
        <dbReference type="Google" id="ProtNLM"/>
    </source>
</evidence>
<dbReference type="Gene3D" id="1.25.40.20">
    <property type="entry name" value="Ankyrin repeat-containing domain"/>
    <property type="match status" value="1"/>
</dbReference>
<dbReference type="InterPro" id="IPR036770">
    <property type="entry name" value="Ankyrin_rpt-contain_sf"/>
</dbReference>
<dbReference type="SUPFAM" id="SSF48403">
    <property type="entry name" value="Ankyrin repeat"/>
    <property type="match status" value="1"/>
</dbReference>
<dbReference type="GO" id="GO:0004620">
    <property type="term" value="F:phospholipase activity"/>
    <property type="evidence" value="ECO:0007669"/>
    <property type="project" value="TreeGrafter"/>
</dbReference>
<accession>A0A836C037</accession>
<evidence type="ECO:0000313" key="3">
    <source>
        <dbReference type="Proteomes" id="UP000612055"/>
    </source>
</evidence>
<reference evidence="2" key="1">
    <citation type="journal article" date="2020" name="bioRxiv">
        <title>Comparative genomics of Chlamydomonas.</title>
        <authorList>
            <person name="Craig R.J."/>
            <person name="Hasan A.R."/>
            <person name="Ness R.W."/>
            <person name="Keightley P.D."/>
        </authorList>
    </citation>
    <scope>NUCLEOTIDE SEQUENCE</scope>
    <source>
        <strain evidence="2">CCAP 11/70</strain>
    </source>
</reference>
<evidence type="ECO:0000256" key="1">
    <source>
        <dbReference type="SAM" id="MobiDB-lite"/>
    </source>
</evidence>
<dbReference type="GO" id="GO:0030149">
    <property type="term" value="P:sphingolipid catabolic process"/>
    <property type="evidence" value="ECO:0007669"/>
    <property type="project" value="TreeGrafter"/>
</dbReference>
<dbReference type="GO" id="GO:0071944">
    <property type="term" value="C:cell periphery"/>
    <property type="evidence" value="ECO:0007669"/>
    <property type="project" value="TreeGrafter"/>
</dbReference>
<dbReference type="Proteomes" id="UP000612055">
    <property type="component" value="Unassembled WGS sequence"/>
</dbReference>
<dbReference type="EMBL" id="JAEHOE010000030">
    <property type="protein sequence ID" value="KAG2494577.1"/>
    <property type="molecule type" value="Genomic_DNA"/>
</dbReference>
<dbReference type="GO" id="GO:0016020">
    <property type="term" value="C:membrane"/>
    <property type="evidence" value="ECO:0007669"/>
    <property type="project" value="TreeGrafter"/>
</dbReference>
<evidence type="ECO:0000313" key="2">
    <source>
        <dbReference type="EMBL" id="KAG2494577.1"/>
    </source>
</evidence>
<name>A0A836C037_9CHLO</name>
<dbReference type="GO" id="GO:0046513">
    <property type="term" value="P:ceramide biosynthetic process"/>
    <property type="evidence" value="ECO:0007669"/>
    <property type="project" value="TreeGrafter"/>
</dbReference>
<dbReference type="PANTHER" id="PTHR12393">
    <property type="entry name" value="SPHINGOMYELIN PHOSPHODIESTERASE RELATED"/>
    <property type="match status" value="1"/>
</dbReference>
<organism evidence="2 3">
    <name type="scientific">Edaphochlamys debaryana</name>
    <dbReference type="NCBI Taxonomy" id="47281"/>
    <lineage>
        <taxon>Eukaryota</taxon>
        <taxon>Viridiplantae</taxon>
        <taxon>Chlorophyta</taxon>
        <taxon>core chlorophytes</taxon>
        <taxon>Chlorophyceae</taxon>
        <taxon>CS clade</taxon>
        <taxon>Chlamydomonadales</taxon>
        <taxon>Chlamydomonadales incertae sedis</taxon>
        <taxon>Edaphochlamys</taxon>
    </lineage>
</organism>
<sequence>MGRSKKRLCTPPEVGAGSPGRELTIGQGAESSSHVWLPEIVGRIAAELPSNEVACTLRLVDSASAAQFRDRIVVKLSEPSPHPAFSARWAAPGSCRSLALEQRRKLVCLTAAAGDVSNLAVAVEAAGVVLGAGPLKAAARAGKLEVCKWLCEPGRLTPNVNCRGDMLEAAAEGGHRKLCEWVLASSPGAWNEWAVRAALQRGHMELVDWLLSVRPEGCQPLRSVVFLQSAAEGCGLAAFKELCSRDAGLASLSQYVKNAFLPYVATRSTIDWRAKIDYLLAQGAELELPLLGIYEEAAKRLGDAAAERFAWLEEQGFDPVEGKAMEFAVQAGNTVAVRYLLGRGFREGYSPMSLQEAATQGKLELLRALHEAGCELRVYRIIQGACRGGQVEIMEWLLEAFPDQTLDLLAEEPPFLWAASSGNCRLMRWMVEHGAACRSRSWRGGRRASPGMRSCWSFFRSWARPCRRYAACAATAKARDVWAVVAGKGDLRTLRALKRLGLPWGSGDGAMFAQCVFDARERNGAPLAALQQLLAEGCPVSWPRALAAAQARRRANLNRNVPYAEEEAERLLAWVEEQAEAARAARAGGAASAGRRGRSGRGR</sequence>